<keyword evidence="5 10" id="KW-0678">Repressor</keyword>
<evidence type="ECO:0000256" key="4">
    <source>
        <dbReference type="ARBA" id="ARBA00022490"/>
    </source>
</evidence>
<evidence type="ECO:0000256" key="7">
    <source>
        <dbReference type="ARBA" id="ARBA00023015"/>
    </source>
</evidence>
<organism evidence="15 16">
    <name type="scientific">Trichomonascus ciferrii</name>
    <dbReference type="NCBI Taxonomy" id="44093"/>
    <lineage>
        <taxon>Eukaryota</taxon>
        <taxon>Fungi</taxon>
        <taxon>Dikarya</taxon>
        <taxon>Ascomycota</taxon>
        <taxon>Saccharomycotina</taxon>
        <taxon>Dipodascomycetes</taxon>
        <taxon>Dipodascales</taxon>
        <taxon>Trichomonascaceae</taxon>
        <taxon>Trichomonascus</taxon>
        <taxon>Trichomonascus ciferrii complex</taxon>
    </lineage>
</organism>
<evidence type="ECO:0000256" key="6">
    <source>
        <dbReference type="ARBA" id="ARBA00022553"/>
    </source>
</evidence>
<keyword evidence="16" id="KW-1185">Reference proteome</keyword>
<keyword evidence="10" id="KW-0010">Activator</keyword>
<keyword evidence="7 10" id="KW-0805">Transcription regulation</keyword>
<evidence type="ECO:0000256" key="5">
    <source>
        <dbReference type="ARBA" id="ARBA00022491"/>
    </source>
</evidence>
<dbReference type="InterPro" id="IPR007282">
    <property type="entry name" value="NOT2/3/5_C"/>
</dbReference>
<dbReference type="VEuPathDB" id="FungiDB:TRICI_002989"/>
<comment type="similarity">
    <text evidence="3 10">Belongs to the CNOT2/3/5 family.</text>
</comment>
<feature type="compositionally biased region" description="Low complexity" evidence="12">
    <location>
        <begin position="255"/>
        <end position="272"/>
    </location>
</feature>
<dbReference type="Pfam" id="PF04153">
    <property type="entry name" value="NOT2_3_5_C"/>
    <property type="match status" value="1"/>
</dbReference>
<feature type="region of interest" description="Disordered" evidence="12">
    <location>
        <begin position="255"/>
        <end position="407"/>
    </location>
</feature>
<gene>
    <name evidence="15" type="ORF">TRICI_002989</name>
</gene>
<keyword evidence="4 10" id="KW-0963">Cytoplasm</keyword>
<evidence type="ECO:0000259" key="13">
    <source>
        <dbReference type="Pfam" id="PF04065"/>
    </source>
</evidence>
<dbReference type="Pfam" id="PF04065">
    <property type="entry name" value="Not3"/>
    <property type="match status" value="1"/>
</dbReference>
<keyword evidence="8 10" id="KW-0804">Transcription</keyword>
<comment type="subcellular location">
    <subcellularLocation>
        <location evidence="2 10">Cytoplasm</location>
    </subcellularLocation>
    <subcellularLocation>
        <location evidence="1 10">Nucleus</location>
    </subcellularLocation>
</comment>
<dbReference type="GO" id="GO:0000932">
    <property type="term" value="C:P-body"/>
    <property type="evidence" value="ECO:0007669"/>
    <property type="project" value="UniProtKB-UniRule"/>
</dbReference>
<feature type="coiled-coil region" evidence="11">
    <location>
        <begin position="115"/>
        <end position="149"/>
    </location>
</feature>
<feature type="domain" description="CCR4-Not complex component Not N-terminal" evidence="13">
    <location>
        <begin position="1"/>
        <end position="222"/>
    </location>
</feature>
<dbReference type="PANTHER" id="PTHR23326">
    <property type="entry name" value="CCR4 NOT-RELATED"/>
    <property type="match status" value="1"/>
</dbReference>
<dbReference type="EMBL" id="SWFS01000209">
    <property type="protein sequence ID" value="KAA8914092.1"/>
    <property type="molecule type" value="Genomic_DNA"/>
</dbReference>
<evidence type="ECO:0000256" key="10">
    <source>
        <dbReference type="PIRNR" id="PIRNR005290"/>
    </source>
</evidence>
<dbReference type="InterPro" id="IPR040168">
    <property type="entry name" value="Not2/3/5"/>
</dbReference>
<dbReference type="InterPro" id="IPR007207">
    <property type="entry name" value="Not_N"/>
</dbReference>
<evidence type="ECO:0000256" key="11">
    <source>
        <dbReference type="SAM" id="Coils"/>
    </source>
</evidence>
<dbReference type="AlphaFoldDB" id="A0A642V504"/>
<comment type="function">
    <text evidence="10">Acts as component of the CCR4-NOT core complex, which in the nucleus seems to be a general transcription factor, and in the cytoplasm the major mRNA deadenylase involved in mRNA turnover. The NOT protein subcomplex negatively regulates the basal and activated transcription of many genes. Preferentially affects TC-type TATA element-dependent transcription. Could directly or indirectly inhibit component(s) of the general transcription machinery.</text>
</comment>
<dbReference type="Gene3D" id="2.30.30.1020">
    <property type="entry name" value="CCR4-NOT complex subunit 2/3/5, C-terminal domain"/>
    <property type="match status" value="1"/>
</dbReference>
<dbReference type="InterPro" id="IPR038635">
    <property type="entry name" value="CCR4-NOT_su2/3/5_C_sf"/>
</dbReference>
<dbReference type="GO" id="GO:0005634">
    <property type="term" value="C:nucleus"/>
    <property type="evidence" value="ECO:0007669"/>
    <property type="project" value="UniProtKB-SubCell"/>
</dbReference>
<dbReference type="FunFam" id="2.30.30.1020:FF:000006">
    <property type="entry name" value="CCR4-NOT transcription complex, subunit 3"/>
    <property type="match status" value="1"/>
</dbReference>
<name>A0A642V504_9ASCO</name>
<feature type="compositionally biased region" description="Pro residues" evidence="12">
    <location>
        <begin position="347"/>
        <end position="357"/>
    </location>
</feature>
<evidence type="ECO:0000313" key="16">
    <source>
        <dbReference type="Proteomes" id="UP000761534"/>
    </source>
</evidence>
<comment type="caution">
    <text evidence="15">The sequence shown here is derived from an EMBL/GenBank/DDBJ whole genome shotgun (WGS) entry which is preliminary data.</text>
</comment>
<keyword evidence="11" id="KW-0175">Coiled coil</keyword>
<feature type="domain" description="NOT2/NOT3/NOT5 C-terminal" evidence="14">
    <location>
        <begin position="456"/>
        <end position="583"/>
    </location>
</feature>
<keyword evidence="9 10" id="KW-0539">Nucleus</keyword>
<evidence type="ECO:0000256" key="3">
    <source>
        <dbReference type="ARBA" id="ARBA00007682"/>
    </source>
</evidence>
<evidence type="ECO:0000256" key="1">
    <source>
        <dbReference type="ARBA" id="ARBA00004123"/>
    </source>
</evidence>
<evidence type="ECO:0000259" key="14">
    <source>
        <dbReference type="Pfam" id="PF04153"/>
    </source>
</evidence>
<dbReference type="GO" id="GO:0000289">
    <property type="term" value="P:nuclear-transcribed mRNA poly(A) tail shortening"/>
    <property type="evidence" value="ECO:0007669"/>
    <property type="project" value="UniProtKB-ARBA"/>
</dbReference>
<accession>A0A642V504</accession>
<keyword evidence="6" id="KW-0597">Phosphoprotein</keyword>
<evidence type="ECO:0000256" key="9">
    <source>
        <dbReference type="ARBA" id="ARBA00023242"/>
    </source>
</evidence>
<evidence type="ECO:0000256" key="12">
    <source>
        <dbReference type="SAM" id="MobiDB-lite"/>
    </source>
</evidence>
<feature type="compositionally biased region" description="Polar residues" evidence="12">
    <location>
        <begin position="280"/>
        <end position="291"/>
    </location>
</feature>
<evidence type="ECO:0000256" key="8">
    <source>
        <dbReference type="ARBA" id="ARBA00023163"/>
    </source>
</evidence>
<dbReference type="InterPro" id="IPR012270">
    <property type="entry name" value="CCR4-NOT_su3/5"/>
</dbReference>
<dbReference type="OrthoDB" id="293823at2759"/>
<sequence>MDRVFKRVNEGVVAFDAIYDKVQDATNQSQKEKLEQDLKREIKKLQRLRDQIKTWMGSNDIKDKKALTEQRRLIETEMERFKACEKEMKTKAYSKEGLTNSMKLDPRAKEKQDTSNFISSMIEELDRQIESMEAEQENLQSTMKKGKKDTAKAERISDIEHHIERHKWHQGKMETILRMVENGSLAPEAVNNLQEDIKYYVESNQDVDFAEDEELYEELNLDDEENIENSGLLDSMENEAGGSSLEDLAVDNASTASNTTATATPATGSTSSKEPVASASPLTKNKSSTNLTQPASPAAATTTNNSMKPAPMPSRGDLKYASAAASSQSTGPVHHQPAASIPAGLQPLPPPPKPAEPTPTMSKPVTAPTAPWAEKLDSLKKVSSGDQEKSSTATATEERGGQSPASNNAVAAAAAALVHYSLPPGLQDLVNSFDAARKRIGAPPPISSIAKLLESAYLNCPDATLADKPQYYHPQSPFPTPSFYPHDPLPGLDDPLILAKMDVDTLFYIFYYRQGTYQQYLAAKELKNRSWRFHKRFLTWFQRHEEPKAINSEYEQGTYRYFDFEGLWLQRRKSNFKFEYKFLEDEI</sequence>
<dbReference type="GO" id="GO:0030015">
    <property type="term" value="C:CCR4-NOT core complex"/>
    <property type="evidence" value="ECO:0007669"/>
    <property type="project" value="UniProtKB-UniRule"/>
</dbReference>
<proteinExistence type="inferred from homology"/>
<dbReference type="PIRSF" id="PIRSF005290">
    <property type="entry name" value="NOT_su_3_5"/>
    <property type="match status" value="1"/>
</dbReference>
<dbReference type="Proteomes" id="UP000761534">
    <property type="component" value="Unassembled WGS sequence"/>
</dbReference>
<evidence type="ECO:0000256" key="2">
    <source>
        <dbReference type="ARBA" id="ARBA00004496"/>
    </source>
</evidence>
<feature type="compositionally biased region" description="Low complexity" evidence="12">
    <location>
        <begin position="292"/>
        <end position="306"/>
    </location>
</feature>
<protein>
    <recommendedName>
        <fullName evidence="10">General negative regulator of transcription subunit</fullName>
    </recommendedName>
</protein>
<dbReference type="GO" id="GO:0006355">
    <property type="term" value="P:regulation of DNA-templated transcription"/>
    <property type="evidence" value="ECO:0007669"/>
    <property type="project" value="InterPro"/>
</dbReference>
<reference evidence="15" key="1">
    <citation type="journal article" date="2019" name="G3 (Bethesda)">
        <title>Genome Assemblies of Two Rare Opportunistic Yeast Pathogens: Diutina rugosa (syn. Candida rugosa) and Trichomonascus ciferrii (syn. Candida ciferrii).</title>
        <authorList>
            <person name="Mixao V."/>
            <person name="Saus E."/>
            <person name="Hansen A.P."/>
            <person name="Lass-Florl C."/>
            <person name="Gabaldon T."/>
        </authorList>
    </citation>
    <scope>NUCLEOTIDE SEQUENCE</scope>
    <source>
        <strain evidence="15">CBS 4856</strain>
    </source>
</reference>
<evidence type="ECO:0000313" key="15">
    <source>
        <dbReference type="EMBL" id="KAA8914092.1"/>
    </source>
</evidence>